<feature type="region of interest" description="Disordered" evidence="1">
    <location>
        <begin position="124"/>
        <end position="193"/>
    </location>
</feature>
<evidence type="ECO:0000313" key="2">
    <source>
        <dbReference type="EMBL" id="SNQ49522.1"/>
    </source>
</evidence>
<proteinExistence type="predicted"/>
<sequence>MTGAVPPDSSIPQLLVTVGTRVYPVDAPHEFTFGRAPDNTYRLDGNDLETPRYVGALTFHVRHWWVVNRSTRNSLTVFEDGLRVTLAPGESRLLFRPITLWAAGRGRGHWLDIDLPAVSGGYRRGGRAGRGSRAAGADRSAPASPAWARDIEEPLLEPLFRAGGPSEPMPAPRSPRVVTAPRSGGRVPGPRGW</sequence>
<evidence type="ECO:0000313" key="3">
    <source>
        <dbReference type="Proteomes" id="UP000234331"/>
    </source>
</evidence>
<protein>
    <recommendedName>
        <fullName evidence="4">FHA domain-containing protein</fullName>
    </recommendedName>
</protein>
<gene>
    <name evidence="2" type="ORF">FRACA_340032</name>
</gene>
<organism evidence="2 3">
    <name type="scientific">Frankia canadensis</name>
    <dbReference type="NCBI Taxonomy" id="1836972"/>
    <lineage>
        <taxon>Bacteria</taxon>
        <taxon>Bacillati</taxon>
        <taxon>Actinomycetota</taxon>
        <taxon>Actinomycetes</taxon>
        <taxon>Frankiales</taxon>
        <taxon>Frankiaceae</taxon>
        <taxon>Frankia</taxon>
    </lineage>
</organism>
<keyword evidence="3" id="KW-1185">Reference proteome</keyword>
<feature type="compositionally biased region" description="Low complexity" evidence="1">
    <location>
        <begin position="181"/>
        <end position="193"/>
    </location>
</feature>
<evidence type="ECO:0000256" key="1">
    <source>
        <dbReference type="SAM" id="MobiDB-lite"/>
    </source>
</evidence>
<accession>A0A2I2KV44</accession>
<reference evidence="2 3" key="1">
    <citation type="submission" date="2017-06" db="EMBL/GenBank/DDBJ databases">
        <authorList>
            <person name="Kim H.J."/>
            <person name="Triplett B.A."/>
        </authorList>
    </citation>
    <scope>NUCLEOTIDE SEQUENCE [LARGE SCALE GENOMIC DNA]</scope>
    <source>
        <strain evidence="2">FRACA_ARgP5</strain>
    </source>
</reference>
<evidence type="ECO:0008006" key="4">
    <source>
        <dbReference type="Google" id="ProtNLM"/>
    </source>
</evidence>
<name>A0A2I2KV44_9ACTN</name>
<dbReference type="AlphaFoldDB" id="A0A2I2KV44"/>
<dbReference type="Proteomes" id="UP000234331">
    <property type="component" value="Unassembled WGS sequence"/>
</dbReference>
<feature type="compositionally biased region" description="Low complexity" evidence="1">
    <location>
        <begin position="131"/>
        <end position="146"/>
    </location>
</feature>
<dbReference type="EMBL" id="FZMO01000268">
    <property type="protein sequence ID" value="SNQ49522.1"/>
    <property type="molecule type" value="Genomic_DNA"/>
</dbReference>